<reference evidence="1 2" key="1">
    <citation type="submission" date="2018-03" db="EMBL/GenBank/DDBJ databases">
        <title>The ancient ancestry and fast evolution of plastids.</title>
        <authorList>
            <person name="Moore K.R."/>
            <person name="Magnabosco C."/>
            <person name="Momper L."/>
            <person name="Gold D.A."/>
            <person name="Bosak T."/>
            <person name="Fournier G.P."/>
        </authorList>
    </citation>
    <scope>NUCLEOTIDE SEQUENCE [LARGE SCALE GENOMIC DNA]</scope>
    <source>
        <strain evidence="1 2">CCALA 016</strain>
    </source>
</reference>
<dbReference type="AlphaFoldDB" id="A0A2T1LWH1"/>
<accession>A0A2T1LWH1</accession>
<dbReference type="EMBL" id="PXOH01000014">
    <property type="protein sequence ID" value="PSF36244.1"/>
    <property type="molecule type" value="Genomic_DNA"/>
</dbReference>
<dbReference type="RefSeq" id="WP_106457429.1">
    <property type="nucleotide sequence ID" value="NZ_PXOH01000014.1"/>
</dbReference>
<evidence type="ECO:0000313" key="2">
    <source>
        <dbReference type="Proteomes" id="UP000239001"/>
    </source>
</evidence>
<comment type="caution">
    <text evidence="1">The sequence shown here is derived from an EMBL/GenBank/DDBJ whole genome shotgun (WGS) entry which is preliminary data.</text>
</comment>
<gene>
    <name evidence="1" type="ORF">C7H19_13635</name>
</gene>
<keyword evidence="2" id="KW-1185">Reference proteome</keyword>
<dbReference type="Proteomes" id="UP000239001">
    <property type="component" value="Unassembled WGS sequence"/>
</dbReference>
<sequence>MQEPSNFSNQDSEERLSQSQIIEQLQKTITQLNSLVSKLNTESVEILPSKVAVDSWVVITERLIESLEPTPVISEEPIIIEPSFTEVSSEPTEPEIPVTVISEPEPPVIIVPPETPQREISKKPPLPKPPQRVIQKEPQEFNRSQTLWDGVLDTIRAFLPTSVSNKLSNWVLTGIVTGSLVIILLTSVSLLNPSPKQEISELPKIIIEDLPVEAPVEVTTEEPILEPIEETPKIEPEIIATPSEITAPEPPKPIIIEPPAPVVLTPEQNLIASIQAEIDSLTKQFPEGLVSSLQANFVDSLLTIFVNDDWYQLSESKQEELADSVWKRSQQLDFKKIEIKDAEKEIVARSPVVGDNVIIVKK</sequence>
<evidence type="ECO:0000313" key="1">
    <source>
        <dbReference type="EMBL" id="PSF36244.1"/>
    </source>
</evidence>
<dbReference type="OrthoDB" id="513429at2"/>
<name>A0A2T1LWH1_9CHRO</name>
<organism evidence="1 2">
    <name type="scientific">Aphanothece hegewaldii CCALA 016</name>
    <dbReference type="NCBI Taxonomy" id="2107694"/>
    <lineage>
        <taxon>Bacteria</taxon>
        <taxon>Bacillati</taxon>
        <taxon>Cyanobacteriota</taxon>
        <taxon>Cyanophyceae</taxon>
        <taxon>Oscillatoriophycideae</taxon>
        <taxon>Chroococcales</taxon>
        <taxon>Aphanothecaceae</taxon>
        <taxon>Aphanothece</taxon>
    </lineage>
</organism>
<proteinExistence type="predicted"/>
<protein>
    <submittedName>
        <fullName evidence="1">Uncharacterized protein</fullName>
    </submittedName>
</protein>
<reference evidence="1 2" key="2">
    <citation type="submission" date="2018-03" db="EMBL/GenBank/DDBJ databases">
        <authorList>
            <person name="Keele B.F."/>
        </authorList>
    </citation>
    <scope>NUCLEOTIDE SEQUENCE [LARGE SCALE GENOMIC DNA]</scope>
    <source>
        <strain evidence="1 2">CCALA 016</strain>
    </source>
</reference>